<evidence type="ECO:0000259" key="2">
    <source>
        <dbReference type="PROSITE" id="PS50280"/>
    </source>
</evidence>
<dbReference type="Pfam" id="PF00856">
    <property type="entry name" value="SET"/>
    <property type="match status" value="1"/>
</dbReference>
<dbReference type="InterPro" id="IPR001214">
    <property type="entry name" value="SET_dom"/>
</dbReference>
<dbReference type="InterPro" id="IPR019734">
    <property type="entry name" value="TPR_rpt"/>
</dbReference>
<evidence type="ECO:0000313" key="3">
    <source>
        <dbReference type="EMBL" id="CAF9926653.1"/>
    </source>
</evidence>
<comment type="caution">
    <text evidence="3">The sequence shown here is derived from an EMBL/GenBank/DDBJ whole genome shotgun (WGS) entry which is preliminary data.</text>
</comment>
<dbReference type="SUPFAM" id="SSF48452">
    <property type="entry name" value="TPR-like"/>
    <property type="match status" value="1"/>
</dbReference>
<dbReference type="Gene3D" id="2.170.270.10">
    <property type="entry name" value="SET domain"/>
    <property type="match status" value="1"/>
</dbReference>
<evidence type="ECO:0000256" key="1">
    <source>
        <dbReference type="SAM" id="MobiDB-lite"/>
    </source>
</evidence>
<organism evidence="3 4">
    <name type="scientific">Gomphillus americanus</name>
    <dbReference type="NCBI Taxonomy" id="1940652"/>
    <lineage>
        <taxon>Eukaryota</taxon>
        <taxon>Fungi</taxon>
        <taxon>Dikarya</taxon>
        <taxon>Ascomycota</taxon>
        <taxon>Pezizomycotina</taxon>
        <taxon>Lecanoromycetes</taxon>
        <taxon>OSLEUM clade</taxon>
        <taxon>Ostropomycetidae</taxon>
        <taxon>Ostropales</taxon>
        <taxon>Graphidaceae</taxon>
        <taxon>Gomphilloideae</taxon>
        <taxon>Gomphillus</taxon>
    </lineage>
</organism>
<accession>A0A8H3FRS2</accession>
<dbReference type="EMBL" id="CAJPDQ010000025">
    <property type="protein sequence ID" value="CAF9926653.1"/>
    <property type="molecule type" value="Genomic_DNA"/>
</dbReference>
<dbReference type="PANTHER" id="PTHR47643:SF2">
    <property type="entry name" value="TPR DOMAIN PROTEIN (AFU_ORTHOLOGUE AFUA_5G12710)"/>
    <property type="match status" value="1"/>
</dbReference>
<protein>
    <recommendedName>
        <fullName evidence="2">SET domain-containing protein</fullName>
    </recommendedName>
</protein>
<feature type="domain" description="SET" evidence="2">
    <location>
        <begin position="343"/>
        <end position="529"/>
    </location>
</feature>
<sequence length="718" mass="80558">MDDDQSLPIRTKDEGTSKNISRPNRTQLLFEFDMQREAQNRENPKLAHFLPFPYPPTKHPLQSLDPINIAGLKPDIISNGCVIYLKTVETALRAAAIQTIVEDDEGIVERLAIYNVDLSIDANEFLPENTLIAIKEPLLTPFPAGSGYTIRVDHPCDLVLLSGSEKGIPQSLAISQPEETKLALYWKEVGNTAYGARKFFKAASAYSRALKLCTENDTNLKYDLFRNRAIANIYFGRFRQGLEDGKAAVIQAFEDTDEATKELNAKAYRRAGLAAYSLGDYDQAEILCKNSLELSHDSKEALQMIENIEKRRKEQATGDYDFEQMSRLCNVKRNRLDHANYLANVEVRPAGNHGRGLFTTRAISAGELILCEKALCVIFETDPISQKHSILHTQTQRKTLGPQSALLYSICSKAALDVDMAAKFFNLYDGETNGSPVGVVDGVAVVDTFKALSILFHNAIGCPTVASTMKEVQGQSMRTGFPSTGIWETISYINHACNANATRSFIGDIMMVRAVRDIKEDQEIYMPYVGPNSDNTITQGVLQNWGFKCDCELCDAEKRTTALQRKQRNDVHDRLKALLSNERTHPRVEQLYKRQKATYDDKIFKNLPRLGLLSIGWLLCHIHHEAGAWTKLVAAAVTLLQDLGYSIKMDDRIIEVDRQHCLVSYYAPDAARYAAYGYKKQGKAKIASQFHDLAKSFWVVLYGTARGMDERAKELRVL</sequence>
<dbReference type="SMART" id="SM00028">
    <property type="entry name" value="TPR"/>
    <property type="match status" value="2"/>
</dbReference>
<dbReference type="OrthoDB" id="438641at2759"/>
<evidence type="ECO:0000313" key="4">
    <source>
        <dbReference type="Proteomes" id="UP000664169"/>
    </source>
</evidence>
<reference evidence="3" key="1">
    <citation type="submission" date="2021-03" db="EMBL/GenBank/DDBJ databases">
        <authorList>
            <person name="Tagirdzhanova G."/>
        </authorList>
    </citation>
    <scope>NUCLEOTIDE SEQUENCE</scope>
</reference>
<dbReference type="InterPro" id="IPR053209">
    <property type="entry name" value="Gramillin-biosynth_MTr"/>
</dbReference>
<dbReference type="Gene3D" id="1.25.40.10">
    <property type="entry name" value="Tetratricopeptide repeat domain"/>
    <property type="match status" value="1"/>
</dbReference>
<feature type="region of interest" description="Disordered" evidence="1">
    <location>
        <begin position="1"/>
        <end position="22"/>
    </location>
</feature>
<dbReference type="PROSITE" id="PS50280">
    <property type="entry name" value="SET"/>
    <property type="match status" value="1"/>
</dbReference>
<keyword evidence="4" id="KW-1185">Reference proteome</keyword>
<proteinExistence type="predicted"/>
<dbReference type="AlphaFoldDB" id="A0A8H3FRS2"/>
<dbReference type="PANTHER" id="PTHR47643">
    <property type="entry name" value="TPR DOMAIN PROTEIN (AFU_ORTHOLOGUE AFUA_5G12710)"/>
    <property type="match status" value="1"/>
</dbReference>
<dbReference type="SUPFAM" id="SSF82199">
    <property type="entry name" value="SET domain"/>
    <property type="match status" value="1"/>
</dbReference>
<dbReference type="InterPro" id="IPR011990">
    <property type="entry name" value="TPR-like_helical_dom_sf"/>
</dbReference>
<dbReference type="SMART" id="SM00317">
    <property type="entry name" value="SET"/>
    <property type="match status" value="1"/>
</dbReference>
<dbReference type="Proteomes" id="UP000664169">
    <property type="component" value="Unassembled WGS sequence"/>
</dbReference>
<dbReference type="InterPro" id="IPR046341">
    <property type="entry name" value="SET_dom_sf"/>
</dbReference>
<name>A0A8H3FRS2_9LECA</name>
<gene>
    <name evidence="3" type="ORF">GOMPHAMPRED_004202</name>
</gene>